<proteinExistence type="inferred from homology"/>
<sequence length="638" mass="72162">MEEKMVGDLWLGKRDPRIPAEEWNARKKELQWLKDPLEVAGFVKKELRKDKEKEMIQLVRMASHSMQCTVSWNHIIDHYMAQGKVSNAMKTFTEMKKRAQFPDSYTYTIILRGLSNNVGKSEVISKALAVYYSMSAPNSQVQPTILHTNAVLLVCARALDMDALWSVVAKLPQSGPGSANQITYTTILSAIKQSLIVNVPTDESAEEVAARREKGVVEGRRIWEEIVAKWRSGDLVMEEALVCSMARLLLVGSRPQDWDDVLSLIEQTMDIPRFVPRLGSRERLAAGVPPLRAPYTPTEFKGDDHQSALDNEHKRGDEFLAILPHGVGKSSLIYATPGQNTLSAVMEACQKLVAFKAADEYWKTITDRTTYRVVPDVDNLHHRLRVLRQFRASTAALTLLEDDFVSEGLEPWPATFRIIMSTCVRDKNNHNSLRTANKVLQLMLRTLHDVDLRTVDMYARLAVSFPLANGDDLIESLSVLQPILNSIRLQMGVGAEDSEGRKGAVQWNRPKRQEALDVLRKIYAIYDKLLRTDLIAQKKQAPFIKERARLSAYMARVIDKYRLSVEDMARPRKVQGDGEASFEKKRGGGWRANKAQPEENRRPWSSTLGTKRKGVEGGGQTKLNQKKIEGPGQRFFRN</sequence>
<name>A0A2V1E7X3_9PLEO</name>
<evidence type="ECO:0000256" key="3">
    <source>
        <dbReference type="ARBA" id="ARBA00044493"/>
    </source>
</evidence>
<evidence type="ECO:0000313" key="7">
    <source>
        <dbReference type="EMBL" id="PVI06242.1"/>
    </source>
</evidence>
<protein>
    <submittedName>
        <fullName evidence="7">Pentatricopeptide repeat protein-like protein</fullName>
    </submittedName>
</protein>
<dbReference type="EMBL" id="KZ805310">
    <property type="protein sequence ID" value="PVI06242.1"/>
    <property type="molecule type" value="Genomic_DNA"/>
</dbReference>
<dbReference type="PROSITE" id="PS51375">
    <property type="entry name" value="PPR"/>
    <property type="match status" value="1"/>
</dbReference>
<dbReference type="InterPro" id="IPR002885">
    <property type="entry name" value="PPR_rpt"/>
</dbReference>
<evidence type="ECO:0000313" key="8">
    <source>
        <dbReference type="Proteomes" id="UP000244855"/>
    </source>
</evidence>
<accession>A0A2V1E7X3</accession>
<evidence type="ECO:0000256" key="2">
    <source>
        <dbReference type="ARBA" id="ARBA00022737"/>
    </source>
</evidence>
<dbReference type="Pfam" id="PF13041">
    <property type="entry name" value="PPR_2"/>
    <property type="match status" value="1"/>
</dbReference>
<comment type="function">
    <text evidence="3">Regulates mitochondrial small subunit maturation by controlling 15S rRNA 5'-end processing. Localizes to the 5' precursor of the 15S rRNA in a position that is subsequently occupied by mS47 in the mature yeast mtSSU. Uses structure and sequence-specific RNA recognition, binding to a single-stranded region of the precursor and specifically recognizing bases -6 to -1. The exchange of Ccm1 for mS47 is coupled to the irreversible removal of precursor rRNA that is accompanied by conformational changes of the mitoribosomal proteins uS5m and mS26. These conformational changes signal completion of 5'-end rRNA processing through protection of the mature 5'-end of the 15S rRNA and stabilization of mS47. The removal of the 5' precursor together with the dissociation of Ccm1 may be catalyzed by the 5'-3' exoribonuclease Pet127. Involved in the specific removal of group I introns in mitochondrial encoded transcripts.</text>
</comment>
<reference evidence="7 8" key="1">
    <citation type="journal article" date="2018" name="Sci. Rep.">
        <title>Comparative genomics provides insights into the lifestyle and reveals functional heterogeneity of dark septate endophytic fungi.</title>
        <authorList>
            <person name="Knapp D.G."/>
            <person name="Nemeth J.B."/>
            <person name="Barry K."/>
            <person name="Hainaut M."/>
            <person name="Henrissat B."/>
            <person name="Johnson J."/>
            <person name="Kuo A."/>
            <person name="Lim J.H.P."/>
            <person name="Lipzen A."/>
            <person name="Nolan M."/>
            <person name="Ohm R.A."/>
            <person name="Tamas L."/>
            <person name="Grigoriev I.V."/>
            <person name="Spatafora J.W."/>
            <person name="Nagy L.G."/>
            <person name="Kovacs G.M."/>
        </authorList>
    </citation>
    <scope>NUCLEOTIDE SEQUENCE [LARGE SCALE GENOMIC DNA]</scope>
    <source>
        <strain evidence="7 8">DSE2036</strain>
    </source>
</reference>
<dbReference type="OrthoDB" id="185373at2759"/>
<feature type="region of interest" description="Disordered" evidence="6">
    <location>
        <begin position="572"/>
        <end position="638"/>
    </location>
</feature>
<dbReference type="AlphaFoldDB" id="A0A2V1E7X3"/>
<evidence type="ECO:0000256" key="1">
    <source>
        <dbReference type="ARBA" id="ARBA00006192"/>
    </source>
</evidence>
<comment type="similarity">
    <text evidence="1">Belongs to the CCM1 family.</text>
</comment>
<dbReference type="Gene3D" id="1.25.40.10">
    <property type="entry name" value="Tetratricopeptide repeat domain"/>
    <property type="match status" value="1"/>
</dbReference>
<evidence type="ECO:0000256" key="5">
    <source>
        <dbReference type="PROSITE-ProRule" id="PRU00708"/>
    </source>
</evidence>
<evidence type="ECO:0000256" key="6">
    <source>
        <dbReference type="SAM" id="MobiDB-lite"/>
    </source>
</evidence>
<dbReference type="PANTHER" id="PTHR47447:SF17">
    <property type="entry name" value="OS12G0638900 PROTEIN"/>
    <property type="match status" value="1"/>
</dbReference>
<feature type="compositionally biased region" description="Basic and acidic residues" evidence="6">
    <location>
        <begin position="572"/>
        <end position="586"/>
    </location>
</feature>
<comment type="subunit">
    <text evidence="4">Binds to mitochondrial small subunit 15S rRNA.</text>
</comment>
<keyword evidence="8" id="KW-1185">Reference proteome</keyword>
<dbReference type="Proteomes" id="UP000244855">
    <property type="component" value="Unassembled WGS sequence"/>
</dbReference>
<dbReference type="InterPro" id="IPR011990">
    <property type="entry name" value="TPR-like_helical_dom_sf"/>
</dbReference>
<dbReference type="NCBIfam" id="TIGR00756">
    <property type="entry name" value="PPR"/>
    <property type="match status" value="1"/>
</dbReference>
<dbReference type="PANTHER" id="PTHR47447">
    <property type="entry name" value="OS03G0856100 PROTEIN"/>
    <property type="match status" value="1"/>
</dbReference>
<dbReference type="STRING" id="97972.A0A2V1E7X3"/>
<feature type="repeat" description="PPR" evidence="5">
    <location>
        <begin position="68"/>
        <end position="102"/>
    </location>
</feature>
<gene>
    <name evidence="7" type="ORF">DM02DRAFT_650143</name>
</gene>
<evidence type="ECO:0000256" key="4">
    <source>
        <dbReference type="ARBA" id="ARBA00044511"/>
    </source>
</evidence>
<organism evidence="7 8">
    <name type="scientific">Periconia macrospinosa</name>
    <dbReference type="NCBI Taxonomy" id="97972"/>
    <lineage>
        <taxon>Eukaryota</taxon>
        <taxon>Fungi</taxon>
        <taxon>Dikarya</taxon>
        <taxon>Ascomycota</taxon>
        <taxon>Pezizomycotina</taxon>
        <taxon>Dothideomycetes</taxon>
        <taxon>Pleosporomycetidae</taxon>
        <taxon>Pleosporales</taxon>
        <taxon>Massarineae</taxon>
        <taxon>Periconiaceae</taxon>
        <taxon>Periconia</taxon>
    </lineage>
</organism>
<keyword evidence="2" id="KW-0677">Repeat</keyword>